<evidence type="ECO:0000256" key="1">
    <source>
        <dbReference type="PROSITE-ProRule" id="PRU00076"/>
    </source>
</evidence>
<feature type="disulfide bond" evidence="1">
    <location>
        <begin position="82"/>
        <end position="91"/>
    </location>
</feature>
<protein>
    <recommendedName>
        <fullName evidence="3">EGF-like domain-containing protein</fullName>
    </recommendedName>
</protein>
<dbReference type="PROSITE" id="PS00022">
    <property type="entry name" value="EGF_1"/>
    <property type="match status" value="1"/>
</dbReference>
<keyword evidence="1" id="KW-1015">Disulfide bond</keyword>
<dbReference type="EnsemblMetazoa" id="G10877.9">
    <property type="protein sequence ID" value="G10877.9:cds"/>
    <property type="gene ID" value="G10877"/>
</dbReference>
<evidence type="ECO:0000256" key="2">
    <source>
        <dbReference type="SAM" id="Phobius"/>
    </source>
</evidence>
<name>A0A8W8HTE5_MAGGI</name>
<proteinExistence type="predicted"/>
<dbReference type="Gene3D" id="2.10.25.10">
    <property type="entry name" value="Laminin"/>
    <property type="match status" value="1"/>
</dbReference>
<keyword evidence="2" id="KW-1133">Transmembrane helix</keyword>
<keyword evidence="2" id="KW-0812">Transmembrane</keyword>
<dbReference type="Pfam" id="PF00008">
    <property type="entry name" value="EGF"/>
    <property type="match status" value="1"/>
</dbReference>
<reference evidence="4" key="1">
    <citation type="submission" date="2022-08" db="UniProtKB">
        <authorList>
            <consortium name="EnsemblMetazoa"/>
        </authorList>
    </citation>
    <scope>IDENTIFICATION</scope>
    <source>
        <strain evidence="4">05x7-T-G4-1.051#20</strain>
    </source>
</reference>
<evidence type="ECO:0000259" key="3">
    <source>
        <dbReference type="PROSITE" id="PS50026"/>
    </source>
</evidence>
<comment type="caution">
    <text evidence="1">Lacks conserved residue(s) required for the propagation of feature annotation.</text>
</comment>
<dbReference type="InterPro" id="IPR000742">
    <property type="entry name" value="EGF"/>
</dbReference>
<accession>A0A8W8HTE5</accession>
<dbReference type="CDD" id="cd00054">
    <property type="entry name" value="EGF_CA"/>
    <property type="match status" value="1"/>
</dbReference>
<sequence length="216" mass="24232">MLHVRPGNSYISLIRNSFVHRRGKQGPGNVRCCLCWFTCLAALNFLVALLIAYRTLTGECEREVCHEHGTCLTNKDGYRCQCDPGFGGDQCEFNMTLAYVPPVMNPNETLHVVTYDPKSNGSAVVIQTTPSKTTDSPEVQQKSMRDPGFTSAYWTFIILYAIISTSIFLLAFLALNYFKRKLSKDFKGKEYYGIQFKPEADEDLEGQRELVAGVSG</sequence>
<keyword evidence="2" id="KW-0472">Membrane</keyword>
<keyword evidence="5" id="KW-1185">Reference proteome</keyword>
<dbReference type="PROSITE" id="PS50026">
    <property type="entry name" value="EGF_3"/>
    <property type="match status" value="1"/>
</dbReference>
<evidence type="ECO:0000313" key="4">
    <source>
        <dbReference type="EnsemblMetazoa" id="G10877.9:cds"/>
    </source>
</evidence>
<feature type="transmembrane region" description="Helical" evidence="2">
    <location>
        <begin position="152"/>
        <end position="178"/>
    </location>
</feature>
<dbReference type="SUPFAM" id="SSF57196">
    <property type="entry name" value="EGF/Laminin"/>
    <property type="match status" value="1"/>
</dbReference>
<keyword evidence="1" id="KW-0245">EGF-like domain</keyword>
<dbReference type="SMART" id="SM00181">
    <property type="entry name" value="EGF"/>
    <property type="match status" value="1"/>
</dbReference>
<feature type="transmembrane region" description="Helical" evidence="2">
    <location>
        <begin position="30"/>
        <end position="53"/>
    </location>
</feature>
<dbReference type="AlphaFoldDB" id="A0A8W8HTE5"/>
<dbReference type="PROSITE" id="PS01186">
    <property type="entry name" value="EGF_2"/>
    <property type="match status" value="1"/>
</dbReference>
<organism evidence="4 5">
    <name type="scientific">Magallana gigas</name>
    <name type="common">Pacific oyster</name>
    <name type="synonym">Crassostrea gigas</name>
    <dbReference type="NCBI Taxonomy" id="29159"/>
    <lineage>
        <taxon>Eukaryota</taxon>
        <taxon>Metazoa</taxon>
        <taxon>Spiralia</taxon>
        <taxon>Lophotrochozoa</taxon>
        <taxon>Mollusca</taxon>
        <taxon>Bivalvia</taxon>
        <taxon>Autobranchia</taxon>
        <taxon>Pteriomorphia</taxon>
        <taxon>Ostreida</taxon>
        <taxon>Ostreoidea</taxon>
        <taxon>Ostreidae</taxon>
        <taxon>Magallana</taxon>
    </lineage>
</organism>
<feature type="domain" description="EGF-like" evidence="3">
    <location>
        <begin position="56"/>
        <end position="92"/>
    </location>
</feature>
<dbReference type="Proteomes" id="UP000005408">
    <property type="component" value="Unassembled WGS sequence"/>
</dbReference>
<evidence type="ECO:0000313" key="5">
    <source>
        <dbReference type="Proteomes" id="UP000005408"/>
    </source>
</evidence>